<dbReference type="AlphaFoldDB" id="A0A9X2FFW3"/>
<evidence type="ECO:0000256" key="2">
    <source>
        <dbReference type="SAM" id="SignalP"/>
    </source>
</evidence>
<dbReference type="InterPro" id="IPR029045">
    <property type="entry name" value="ClpP/crotonase-like_dom_sf"/>
</dbReference>
<gene>
    <name evidence="3" type="ORF">NG895_26845</name>
</gene>
<proteinExistence type="predicted"/>
<protein>
    <submittedName>
        <fullName evidence="3">ATP-dependent Clp protease proteolytic subunit</fullName>
    </submittedName>
</protein>
<evidence type="ECO:0000256" key="1">
    <source>
        <dbReference type="SAM" id="MobiDB-lite"/>
    </source>
</evidence>
<dbReference type="GO" id="GO:0004176">
    <property type="term" value="F:ATP-dependent peptidase activity"/>
    <property type="evidence" value="ECO:0007669"/>
    <property type="project" value="TreeGrafter"/>
</dbReference>
<dbReference type="GO" id="GO:0004252">
    <property type="term" value="F:serine-type endopeptidase activity"/>
    <property type="evidence" value="ECO:0007669"/>
    <property type="project" value="TreeGrafter"/>
</dbReference>
<dbReference type="GO" id="GO:0009368">
    <property type="term" value="C:endopeptidase Clp complex"/>
    <property type="evidence" value="ECO:0007669"/>
    <property type="project" value="TreeGrafter"/>
</dbReference>
<dbReference type="GO" id="GO:0006515">
    <property type="term" value="P:protein quality control for misfolded or incompletely synthesized proteins"/>
    <property type="evidence" value="ECO:0007669"/>
    <property type="project" value="TreeGrafter"/>
</dbReference>
<dbReference type="InterPro" id="IPR023562">
    <property type="entry name" value="ClpP/TepA"/>
</dbReference>
<dbReference type="PANTHER" id="PTHR10381:SF11">
    <property type="entry name" value="ATP-DEPENDENT CLP PROTEASE PROTEOLYTIC SUBUNIT, MITOCHONDRIAL"/>
    <property type="match status" value="1"/>
</dbReference>
<dbReference type="Proteomes" id="UP001155241">
    <property type="component" value="Unassembled WGS sequence"/>
</dbReference>
<dbReference type="EMBL" id="JAMXLR010000092">
    <property type="protein sequence ID" value="MCO6047538.1"/>
    <property type="molecule type" value="Genomic_DNA"/>
</dbReference>
<evidence type="ECO:0000313" key="3">
    <source>
        <dbReference type="EMBL" id="MCO6047538.1"/>
    </source>
</evidence>
<name>A0A9X2FFW3_9BACT</name>
<organism evidence="3 4">
    <name type="scientific">Aeoliella straminimaris</name>
    <dbReference type="NCBI Taxonomy" id="2954799"/>
    <lineage>
        <taxon>Bacteria</taxon>
        <taxon>Pseudomonadati</taxon>
        <taxon>Planctomycetota</taxon>
        <taxon>Planctomycetia</taxon>
        <taxon>Pirellulales</taxon>
        <taxon>Lacipirellulaceae</taxon>
        <taxon>Aeoliella</taxon>
    </lineage>
</organism>
<comment type="caution">
    <text evidence="3">The sequence shown here is derived from an EMBL/GenBank/DDBJ whole genome shotgun (WGS) entry which is preliminary data.</text>
</comment>
<dbReference type="SUPFAM" id="SSF52096">
    <property type="entry name" value="ClpP/crotonase"/>
    <property type="match status" value="1"/>
</dbReference>
<dbReference type="Gene3D" id="3.90.226.10">
    <property type="entry name" value="2-enoyl-CoA Hydratase, Chain A, domain 1"/>
    <property type="match status" value="1"/>
</dbReference>
<feature type="chain" id="PRO_5040788704" evidence="2">
    <location>
        <begin position="22"/>
        <end position="504"/>
    </location>
</feature>
<feature type="region of interest" description="Disordered" evidence="1">
    <location>
        <begin position="78"/>
        <end position="136"/>
    </location>
</feature>
<feature type="compositionally biased region" description="Acidic residues" evidence="1">
    <location>
        <begin position="85"/>
        <end position="116"/>
    </location>
</feature>
<dbReference type="Pfam" id="PF00574">
    <property type="entry name" value="CLP_protease"/>
    <property type="match status" value="1"/>
</dbReference>
<keyword evidence="3" id="KW-0378">Hydrolase</keyword>
<sequence length="504" mass="56995">MPLKYLAPLAVGLILAAPSFGETSSPESTTLEAAAPLVAAELPDEVERQIDEQTEHLPDEIREKVRQKIKEIAEKKLAEAKEKAEEAEESADEEEATSESEESEEEGDSEEAEEEKEESKSANSAESAEVKKMKAEQELNEARFKHKLAEYKQQLESQRLAIEKSKIDMELEAQRVKAQSVAIERERDRMKLEAEVLKLERELETQRLESELAQLQAEKKKIETELEVESVKEKLEDRVIGEEQYPDEPFKDGVLQVSVRRIELNGPIMTGAADYVCQRLDYFNNQSDKPIFLVIDNCPGGSVLEGMHILQAIKESKAPVHVVVKRFAASMAAIITTLADHSYCYPNAIILHHQASTSMSGNGRLLEDQMKMFDEISHRVIGEVAKKLNTTEEEFVAEMYENRSSGDWELFGDKAVEKGWVGNVVELVREEAIRTRPTGTRSSGLRFLSLEGEQQPQPASSGYLERYEAQLVEQTDDQGRPFVRLPKQGPFDAWMLYNPNGYYR</sequence>
<keyword evidence="2" id="KW-0732">Signal</keyword>
<keyword evidence="4" id="KW-1185">Reference proteome</keyword>
<feature type="signal peptide" evidence="2">
    <location>
        <begin position="1"/>
        <end position="21"/>
    </location>
</feature>
<reference evidence="3" key="1">
    <citation type="submission" date="2022-06" db="EMBL/GenBank/DDBJ databases">
        <title>Aeoliella straminimaris, a novel planctomycete from sediments.</title>
        <authorList>
            <person name="Vitorino I.R."/>
            <person name="Lage O.M."/>
        </authorList>
    </citation>
    <scope>NUCLEOTIDE SEQUENCE</scope>
    <source>
        <strain evidence="3">ICT_H6.2</strain>
    </source>
</reference>
<keyword evidence="3" id="KW-0645">Protease</keyword>
<evidence type="ECO:0000313" key="4">
    <source>
        <dbReference type="Proteomes" id="UP001155241"/>
    </source>
</evidence>
<dbReference type="GO" id="GO:0051117">
    <property type="term" value="F:ATPase binding"/>
    <property type="evidence" value="ECO:0007669"/>
    <property type="project" value="TreeGrafter"/>
</dbReference>
<dbReference type="PANTHER" id="PTHR10381">
    <property type="entry name" value="ATP-DEPENDENT CLP PROTEASE PROTEOLYTIC SUBUNIT"/>
    <property type="match status" value="1"/>
</dbReference>
<accession>A0A9X2FFW3</accession>
<dbReference type="RefSeq" id="WP_252855648.1">
    <property type="nucleotide sequence ID" value="NZ_JAMXLR010000092.1"/>
</dbReference>